<evidence type="ECO:0000313" key="2">
    <source>
        <dbReference type="EMBL" id="KZN64049.1"/>
    </source>
</evidence>
<gene>
    <name evidence="2" type="ORF">N473_15730</name>
</gene>
<dbReference type="AlphaFoldDB" id="A0A167L7S9"/>
<protein>
    <submittedName>
        <fullName evidence="2">Uncharacterized protein</fullName>
    </submittedName>
</protein>
<dbReference type="RefSeq" id="WP_063367762.1">
    <property type="nucleotide sequence ID" value="NZ_AUYC01000024.1"/>
</dbReference>
<dbReference type="PATRIC" id="fig|1365248.3.peg.2058"/>
<evidence type="ECO:0000256" key="1">
    <source>
        <dbReference type="SAM" id="MobiDB-lite"/>
    </source>
</evidence>
<feature type="region of interest" description="Disordered" evidence="1">
    <location>
        <begin position="71"/>
        <end position="101"/>
    </location>
</feature>
<name>A0A167L7S9_9GAMM</name>
<evidence type="ECO:0000313" key="3">
    <source>
        <dbReference type="Proteomes" id="UP000076486"/>
    </source>
</evidence>
<proteinExistence type="predicted"/>
<reference evidence="2 3" key="1">
    <citation type="submission" date="2013-07" db="EMBL/GenBank/DDBJ databases">
        <title>Comparative Genomic and Metabolomic Analysis of Twelve Strains of Pseudoalteromonas luteoviolacea.</title>
        <authorList>
            <person name="Vynne N.G."/>
            <person name="Mansson M."/>
            <person name="Gram L."/>
        </authorList>
    </citation>
    <scope>NUCLEOTIDE SEQUENCE [LARGE SCALE GENOMIC DNA]</scope>
    <source>
        <strain evidence="2 3">CPMOR-1</strain>
    </source>
</reference>
<dbReference type="Proteomes" id="UP000076486">
    <property type="component" value="Unassembled WGS sequence"/>
</dbReference>
<sequence>MKSYEKDQKEFVAEVKAILGCDYSIALVEARKAKEDYLSGITNPTARDLNLAKAAGNRVLLKHAKLHGVPSVTQQIKDKKQAEADRRNRPKVQKERFKSLKSANDVAANAGNFKHSRKVPQSQGFSLNYSLEQTYQQKAKRRA</sequence>
<organism evidence="2 3">
    <name type="scientific">Pseudoalteromonas luteoviolacea CPMOR-1</name>
    <dbReference type="NCBI Taxonomy" id="1365248"/>
    <lineage>
        <taxon>Bacteria</taxon>
        <taxon>Pseudomonadati</taxon>
        <taxon>Pseudomonadota</taxon>
        <taxon>Gammaproteobacteria</taxon>
        <taxon>Alteromonadales</taxon>
        <taxon>Pseudoalteromonadaceae</taxon>
        <taxon>Pseudoalteromonas</taxon>
    </lineage>
</organism>
<comment type="caution">
    <text evidence="2">The sequence shown here is derived from an EMBL/GenBank/DDBJ whole genome shotgun (WGS) entry which is preliminary data.</text>
</comment>
<dbReference type="EMBL" id="AUYC01000024">
    <property type="protein sequence ID" value="KZN64049.1"/>
    <property type="molecule type" value="Genomic_DNA"/>
</dbReference>
<accession>A0A167L7S9</accession>
<feature type="compositionally biased region" description="Basic and acidic residues" evidence="1">
    <location>
        <begin position="76"/>
        <end position="98"/>
    </location>
</feature>